<evidence type="ECO:0000313" key="13">
    <source>
        <dbReference type="Proteomes" id="UP001140560"/>
    </source>
</evidence>
<evidence type="ECO:0000313" key="12">
    <source>
        <dbReference type="EMBL" id="KAJ4371345.1"/>
    </source>
</evidence>
<dbReference type="InterPro" id="IPR003593">
    <property type="entry name" value="AAA+_ATPase"/>
</dbReference>
<dbReference type="PROSITE" id="PS00211">
    <property type="entry name" value="ABC_TRANSPORTER_1"/>
    <property type="match status" value="1"/>
</dbReference>
<dbReference type="Gene3D" id="3.40.50.300">
    <property type="entry name" value="P-loop containing nucleotide triphosphate hydrolases"/>
    <property type="match status" value="2"/>
</dbReference>
<feature type="transmembrane region" description="Helical" evidence="10">
    <location>
        <begin position="774"/>
        <end position="794"/>
    </location>
</feature>
<dbReference type="FunFam" id="3.40.50.300:FF:002416">
    <property type="entry name" value="ABC multidrug transporter (Eurofung)"/>
    <property type="match status" value="1"/>
</dbReference>
<feature type="compositionally biased region" description="Basic and acidic residues" evidence="9">
    <location>
        <begin position="924"/>
        <end position="947"/>
    </location>
</feature>
<evidence type="ECO:0000256" key="6">
    <source>
        <dbReference type="ARBA" id="ARBA00022840"/>
    </source>
</evidence>
<comment type="similarity">
    <text evidence="2">Belongs to the ABC transporter superfamily. ABCG family. PDR (TC 3.A.1.205) subfamily.</text>
</comment>
<dbReference type="EMBL" id="JAPEUY010000007">
    <property type="protein sequence ID" value="KAJ4371345.1"/>
    <property type="molecule type" value="Genomic_DNA"/>
</dbReference>
<keyword evidence="4 10" id="KW-0812">Transmembrane</keyword>
<dbReference type="FunFam" id="3.40.50.300:FF:000054">
    <property type="entry name" value="ABC multidrug transporter atrF"/>
    <property type="match status" value="1"/>
</dbReference>
<dbReference type="CDD" id="cd03233">
    <property type="entry name" value="ABCG_PDR_domain1"/>
    <property type="match status" value="1"/>
</dbReference>
<feature type="transmembrane region" description="Helical" evidence="10">
    <location>
        <begin position="1307"/>
        <end position="1328"/>
    </location>
</feature>
<dbReference type="InterPro" id="IPR010929">
    <property type="entry name" value="PDR_CDR_ABC"/>
</dbReference>
<dbReference type="InterPro" id="IPR027417">
    <property type="entry name" value="P-loop_NTPase"/>
</dbReference>
<keyword evidence="8 10" id="KW-0472">Membrane</keyword>
<name>A0A9W8Y964_9PLEO</name>
<keyword evidence="7 10" id="KW-1133">Transmembrane helix</keyword>
<dbReference type="Pfam" id="PF00005">
    <property type="entry name" value="ABC_tran"/>
    <property type="match status" value="2"/>
</dbReference>
<feature type="transmembrane region" description="Helical" evidence="10">
    <location>
        <begin position="1418"/>
        <end position="1437"/>
    </location>
</feature>
<dbReference type="GO" id="GO:0016020">
    <property type="term" value="C:membrane"/>
    <property type="evidence" value="ECO:0007669"/>
    <property type="project" value="UniProtKB-SubCell"/>
</dbReference>
<feature type="region of interest" description="Disordered" evidence="9">
    <location>
        <begin position="924"/>
        <end position="961"/>
    </location>
</feature>
<feature type="transmembrane region" description="Helical" evidence="10">
    <location>
        <begin position="1576"/>
        <end position="1595"/>
    </location>
</feature>
<feature type="transmembrane region" description="Helical" evidence="10">
    <location>
        <begin position="1378"/>
        <end position="1398"/>
    </location>
</feature>
<evidence type="ECO:0000256" key="3">
    <source>
        <dbReference type="ARBA" id="ARBA00022448"/>
    </source>
</evidence>
<keyword evidence="6 12" id="KW-0067">ATP-binding</keyword>
<feature type="transmembrane region" description="Helical" evidence="10">
    <location>
        <begin position="667"/>
        <end position="688"/>
    </location>
</feature>
<dbReference type="PROSITE" id="PS50893">
    <property type="entry name" value="ABC_TRANSPORTER_2"/>
    <property type="match status" value="2"/>
</dbReference>
<comment type="caution">
    <text evidence="12">The sequence shown here is derived from an EMBL/GenBank/DDBJ whole genome shotgun (WGS) entry which is preliminary data.</text>
</comment>
<feature type="transmembrane region" description="Helical" evidence="10">
    <location>
        <begin position="1340"/>
        <end position="1358"/>
    </location>
</feature>
<feature type="transmembrane region" description="Helical" evidence="10">
    <location>
        <begin position="634"/>
        <end position="655"/>
    </location>
</feature>
<feature type="compositionally biased region" description="Polar residues" evidence="9">
    <location>
        <begin position="194"/>
        <end position="209"/>
    </location>
</feature>
<dbReference type="CDD" id="cd03232">
    <property type="entry name" value="ABCG_PDR_domain2"/>
    <property type="match status" value="1"/>
</dbReference>
<dbReference type="InterPro" id="IPR003439">
    <property type="entry name" value="ABC_transporter-like_ATP-bd"/>
</dbReference>
<evidence type="ECO:0000256" key="1">
    <source>
        <dbReference type="ARBA" id="ARBA00004141"/>
    </source>
</evidence>
<reference evidence="12" key="1">
    <citation type="submission" date="2022-10" db="EMBL/GenBank/DDBJ databases">
        <title>Tapping the CABI collections for fungal endophytes: first genome assemblies for Collariella, Neodidymelliopsis, Ascochyta clinopodiicola, Didymella pomorum, Didymosphaeria variabile, Neocosmospora piperis and Neocucurbitaria cava.</title>
        <authorList>
            <person name="Hill R."/>
        </authorList>
    </citation>
    <scope>NUCLEOTIDE SEQUENCE</scope>
    <source>
        <strain evidence="12">IMI 356814</strain>
    </source>
</reference>
<accession>A0A9W8Y964</accession>
<dbReference type="InterPro" id="IPR029481">
    <property type="entry name" value="ABC_trans_N"/>
</dbReference>
<feature type="transmembrane region" description="Helical" evidence="10">
    <location>
        <begin position="1449"/>
        <end position="1470"/>
    </location>
</feature>
<proteinExistence type="inferred from homology"/>
<dbReference type="InterPro" id="IPR034001">
    <property type="entry name" value="ABCG_PDR_1"/>
</dbReference>
<keyword evidence="3" id="KW-0813">Transport</keyword>
<dbReference type="Pfam" id="PF01061">
    <property type="entry name" value="ABC2_membrane"/>
    <property type="match status" value="2"/>
</dbReference>
<protein>
    <submittedName>
        <fullName evidence="12">ATP-binding cassette transporter snq2</fullName>
    </submittedName>
</protein>
<evidence type="ECO:0000256" key="5">
    <source>
        <dbReference type="ARBA" id="ARBA00022741"/>
    </source>
</evidence>
<dbReference type="Pfam" id="PF06422">
    <property type="entry name" value="PDR_CDR"/>
    <property type="match status" value="2"/>
</dbReference>
<dbReference type="GO" id="GO:0140359">
    <property type="term" value="F:ABC-type transporter activity"/>
    <property type="evidence" value="ECO:0007669"/>
    <property type="project" value="InterPro"/>
</dbReference>
<feature type="transmembrane region" description="Helical" evidence="10">
    <location>
        <begin position="709"/>
        <end position="735"/>
    </location>
</feature>
<comment type="subcellular location">
    <subcellularLocation>
        <location evidence="1">Membrane</location>
        <topology evidence="1">Multi-pass membrane protein</topology>
    </subcellularLocation>
</comment>
<feature type="domain" description="ABC transporter" evidence="11">
    <location>
        <begin position="972"/>
        <end position="1215"/>
    </location>
</feature>
<sequence length="1625" mass="180849">MASDEQPTPLVSHLPGGWTDTPADPSRHQSFIGSQNQTQESSTGGQQQAADGTFISNAYGLRSESYHGGEGAGLFSESSHSTAVPSPEPAPTPSATEYHTLENVTNLIPHRDVSHNELSPKPVETTGLAQQGYAVEPKEEVVVLPDDSSDSEHEAGGYAAIKSADSGRPALQSRQSRPMTEDDLFRVLSRRRTNQSNALGRSNTAATASSKEEEDEINNLMSKMFGRTRQEGSEEEKTRHQGVIFKNLTVKGMGIGAALQPSVGDFFLNPGRFVKNLISKGPRKAAGKPPVRTIIDDFTGTIRPGEMVLVLGRPGAGCSTFLKVIGNQRFGFEEITGDVTYGGTDAAEMAKKYRSEVLYNPEDDLHYATLKVKDTLRFALKTRTPGKASRNEGESRKDYVNEFLRVVTKLFWIEHTLGTKVGNELIRGVSGGEKKRVSIAEAMVTKASVQCWDNSTRGLDASTALEYVQSLRSLTNMAQISTSVALYQAGESLYDLFDKVLLIHEGRCCYFGPADRAADYFKSLGFVQPERWTTSDFLTSVTDDHERQIKDGWEDRIPRTAAQFGEAFAKSEQTQHNIAEIEEFERETKRLTEERNQASTKATKKKNFTLSFPKQVAACTQRQFLVMIGDPQSLIGKWGGIFFQALIVGSLFYNLPNTAAGVFPRGGVIFFMLLFNALLALAELTAAFESRPILLKHKSFSFYRPAAYAIAQTVIDVPLVLIQVLIFDIVVYFMANLSRTASQFFISVLFLWIITMTMYAFFRALGALVGSLDVATRLTGVAIQALVVYTGYLIPPSKMHPWFSWLRWINPIQYGFEGLLANEFYNLEIQCVAPYIAPQVPGAQEQYQSCAIQGNTPGSLTVSGSDYLEAAYQYSRSHLWRNFGFICAFFIFFVALTAIGMEMQKPNKGGGAVTIYKRGQVPKTVEKEMETNSLPKDEETGKTEPATEKQSASDNDESGKTVAGVAKNETIFTFQDITYTIPYEKGERTLLQGVNGFVKPGKLTALMGASGAGKTTLLNTLAQRINFGVVSGDFLVDGKPLPHSFQRSTGFAEQMDVHESTATVREALRFSARLRQPKETPLEEKYEYVETIIDLLEMRSIAGAAIGSQGSGLNQEQRKRLTIGVELASKPELLMFLDEPTSGLDSGAAFNIVRFLRKLADAGQAILCTIHQPSAVLFEHFDQLLLLKSGGRTVYFGELGHDSQRLLKYLESNGAKKCPPNTNPAEYMLEAIGAGNPDYKGQDWGDVWAKSSENAELGKEIQDIISKRRDAAKNEEARDDREYAMPYVQQWLAVVNRSFVAIWRDPPYILGVTMLHIFTGLFNGFTFWNLGQSQIDMQSRLFSIFMTLTISPPLIQQLQPRFLSVRGIYESREGNAKIYSWTAFVWGTILSELPYRIIAGTIYWCCWYFPPHFPRDTYTAASVWLFMMLFEIFYLGFGQAIAAFSPNELLASLLVPLFFTFIVSFCGVVVPYAGLPYFWRSWMYWLTPFKYLLEGFLGLLLRGQQIRCETKELAIFPAPPNQDCQTYAGQYAQQVGGYVQTQPDGTCGFCQYATGDAFAASFNVFPKNIWRDFGIMWAYILFNFAVVFVCTWLYLGGFRKIKSVFSPAARKQKKESKKRQSGDAA</sequence>
<dbReference type="SMART" id="SM00382">
    <property type="entry name" value="AAA"/>
    <property type="match status" value="2"/>
</dbReference>
<dbReference type="InterPro" id="IPR013525">
    <property type="entry name" value="ABC2_TM"/>
</dbReference>
<organism evidence="12 13">
    <name type="scientific">Neocucurbitaria cava</name>
    <dbReference type="NCBI Taxonomy" id="798079"/>
    <lineage>
        <taxon>Eukaryota</taxon>
        <taxon>Fungi</taxon>
        <taxon>Dikarya</taxon>
        <taxon>Ascomycota</taxon>
        <taxon>Pezizomycotina</taxon>
        <taxon>Dothideomycetes</taxon>
        <taxon>Pleosporomycetidae</taxon>
        <taxon>Pleosporales</taxon>
        <taxon>Pleosporineae</taxon>
        <taxon>Cucurbitariaceae</taxon>
        <taxon>Neocucurbitaria</taxon>
    </lineage>
</organism>
<feature type="region of interest" description="Disordered" evidence="9">
    <location>
        <begin position="1"/>
        <end position="97"/>
    </location>
</feature>
<feature type="region of interest" description="Disordered" evidence="9">
    <location>
        <begin position="113"/>
        <end position="215"/>
    </location>
</feature>
<evidence type="ECO:0000256" key="4">
    <source>
        <dbReference type="ARBA" id="ARBA00022692"/>
    </source>
</evidence>
<dbReference type="PANTHER" id="PTHR19241">
    <property type="entry name" value="ATP-BINDING CASSETTE TRANSPORTER"/>
    <property type="match status" value="1"/>
</dbReference>
<evidence type="ECO:0000259" key="11">
    <source>
        <dbReference type="PROSITE" id="PS50893"/>
    </source>
</evidence>
<evidence type="ECO:0000256" key="9">
    <source>
        <dbReference type="SAM" id="MobiDB-lite"/>
    </source>
</evidence>
<dbReference type="Pfam" id="PF14510">
    <property type="entry name" value="ABC_trans_N"/>
    <property type="match status" value="1"/>
</dbReference>
<keyword evidence="5" id="KW-0547">Nucleotide-binding</keyword>
<dbReference type="OrthoDB" id="245989at2759"/>
<feature type="transmembrane region" description="Helical" evidence="10">
    <location>
        <begin position="879"/>
        <end position="899"/>
    </location>
</feature>
<dbReference type="Proteomes" id="UP001140560">
    <property type="component" value="Unassembled WGS sequence"/>
</dbReference>
<evidence type="ECO:0000256" key="7">
    <source>
        <dbReference type="ARBA" id="ARBA00022989"/>
    </source>
</evidence>
<feature type="compositionally biased region" description="Low complexity" evidence="9">
    <location>
        <begin position="33"/>
        <end position="48"/>
    </location>
</feature>
<evidence type="ECO:0000256" key="10">
    <source>
        <dbReference type="SAM" id="Phobius"/>
    </source>
</evidence>
<feature type="transmembrane region" description="Helical" evidence="10">
    <location>
        <begin position="741"/>
        <end position="762"/>
    </location>
</feature>
<gene>
    <name evidence="12" type="primary">SNQ2_2</name>
    <name evidence="12" type="ORF">N0V83_004562</name>
</gene>
<dbReference type="SUPFAM" id="SSF52540">
    <property type="entry name" value="P-loop containing nucleoside triphosphate hydrolases"/>
    <property type="match status" value="2"/>
</dbReference>
<evidence type="ECO:0000256" key="2">
    <source>
        <dbReference type="ARBA" id="ARBA00006012"/>
    </source>
</evidence>
<dbReference type="InterPro" id="IPR034003">
    <property type="entry name" value="ABCG_PDR_2"/>
</dbReference>
<dbReference type="InterPro" id="IPR017871">
    <property type="entry name" value="ABC_transporter-like_CS"/>
</dbReference>
<dbReference type="GO" id="GO:0016887">
    <property type="term" value="F:ATP hydrolysis activity"/>
    <property type="evidence" value="ECO:0007669"/>
    <property type="project" value="InterPro"/>
</dbReference>
<keyword evidence="13" id="KW-1185">Reference proteome</keyword>
<feature type="domain" description="ABC transporter" evidence="11">
    <location>
        <begin position="277"/>
        <end position="530"/>
    </location>
</feature>
<dbReference type="GO" id="GO:0005524">
    <property type="term" value="F:ATP binding"/>
    <property type="evidence" value="ECO:0007669"/>
    <property type="project" value="UniProtKB-KW"/>
</dbReference>
<evidence type="ECO:0000256" key="8">
    <source>
        <dbReference type="ARBA" id="ARBA00023136"/>
    </source>
</evidence>